<sequence length="253" mass="29035">MVRPCGEVTSKRRSNWGPQIVKRTRARRQSEQGCKKGPYRRCLCWTLRDDEKRSEIDNILAYQTAVKHKSIFKVNFETKLIEPGTIGMNMSSNNLLYLMYFPHNHTTLRSSICRFPAPHNSRPWNSRTSLEQPQHLRMDAEWPDNRCGVPDYGRGMGIVVGCDDTTAKGPGSTRVMREPRASTEESAEPQRPVADLPSDVCEAMSALREIKDQIVFENDFKTKDQRSTCEFPEKKFPLHVAQWKCDSPESEQA</sequence>
<dbReference type="Proteomes" id="UP000005239">
    <property type="component" value="Unassembled WGS sequence"/>
</dbReference>
<proteinExistence type="predicted"/>
<keyword evidence="3" id="KW-1185">Reference proteome</keyword>
<accession>A0A8R1ULD4</accession>
<reference evidence="2" key="2">
    <citation type="submission" date="2022-06" db="UniProtKB">
        <authorList>
            <consortium name="EnsemblMetazoa"/>
        </authorList>
    </citation>
    <scope>IDENTIFICATION</scope>
    <source>
        <strain evidence="2">PS312</strain>
    </source>
</reference>
<gene>
    <name evidence="2" type="primary">WBGene00273523</name>
</gene>
<feature type="region of interest" description="Disordered" evidence="1">
    <location>
        <begin position="163"/>
        <end position="196"/>
    </location>
</feature>
<protein>
    <submittedName>
        <fullName evidence="2">Uncharacterized protein</fullName>
    </submittedName>
</protein>
<evidence type="ECO:0000256" key="1">
    <source>
        <dbReference type="SAM" id="MobiDB-lite"/>
    </source>
</evidence>
<dbReference type="AlphaFoldDB" id="A0A8R1ULD4"/>
<organism evidence="2 3">
    <name type="scientific">Pristionchus pacificus</name>
    <name type="common">Parasitic nematode worm</name>
    <dbReference type="NCBI Taxonomy" id="54126"/>
    <lineage>
        <taxon>Eukaryota</taxon>
        <taxon>Metazoa</taxon>
        <taxon>Ecdysozoa</taxon>
        <taxon>Nematoda</taxon>
        <taxon>Chromadorea</taxon>
        <taxon>Rhabditida</taxon>
        <taxon>Rhabditina</taxon>
        <taxon>Diplogasteromorpha</taxon>
        <taxon>Diplogasteroidea</taxon>
        <taxon>Neodiplogasteridae</taxon>
        <taxon>Pristionchus</taxon>
    </lineage>
</organism>
<reference evidence="3" key="1">
    <citation type="journal article" date="2008" name="Nat. Genet.">
        <title>The Pristionchus pacificus genome provides a unique perspective on nematode lifestyle and parasitism.</title>
        <authorList>
            <person name="Dieterich C."/>
            <person name="Clifton S.W."/>
            <person name="Schuster L.N."/>
            <person name="Chinwalla A."/>
            <person name="Delehaunty K."/>
            <person name="Dinkelacker I."/>
            <person name="Fulton L."/>
            <person name="Fulton R."/>
            <person name="Godfrey J."/>
            <person name="Minx P."/>
            <person name="Mitreva M."/>
            <person name="Roeseler W."/>
            <person name="Tian H."/>
            <person name="Witte H."/>
            <person name="Yang S.P."/>
            <person name="Wilson R.K."/>
            <person name="Sommer R.J."/>
        </authorList>
    </citation>
    <scope>NUCLEOTIDE SEQUENCE [LARGE SCALE GENOMIC DNA]</scope>
    <source>
        <strain evidence="3">PS312</strain>
    </source>
</reference>
<evidence type="ECO:0000313" key="2">
    <source>
        <dbReference type="EnsemblMetazoa" id="PPA35154.1"/>
    </source>
</evidence>
<evidence type="ECO:0000313" key="3">
    <source>
        <dbReference type="Proteomes" id="UP000005239"/>
    </source>
</evidence>
<dbReference type="EnsemblMetazoa" id="PPA35154.1">
    <property type="protein sequence ID" value="PPA35154.1"/>
    <property type="gene ID" value="WBGene00273523"/>
</dbReference>
<name>A0A8R1ULD4_PRIPA</name>